<dbReference type="SUPFAM" id="SSF46689">
    <property type="entry name" value="Homeodomain-like"/>
    <property type="match status" value="1"/>
</dbReference>
<organism evidence="6 7">
    <name type="scientific">Microbacterium resistens</name>
    <dbReference type="NCBI Taxonomy" id="156977"/>
    <lineage>
        <taxon>Bacteria</taxon>
        <taxon>Bacillati</taxon>
        <taxon>Actinomycetota</taxon>
        <taxon>Actinomycetes</taxon>
        <taxon>Micrococcales</taxon>
        <taxon>Microbacteriaceae</taxon>
        <taxon>Microbacterium</taxon>
    </lineage>
</organism>
<dbReference type="EMBL" id="CP082781">
    <property type="protein sequence ID" value="UGS27821.1"/>
    <property type="molecule type" value="Genomic_DNA"/>
</dbReference>
<sequence length="184" mass="19764">MPRPPLARERVLDAYEAILIDEGERAATVEAVARAAGVSKGGLLYHFASKEELSEGLMARLDALVSEDVARMTAAPEGTVEYYIRTSVMDDDPIDRALVATSRLAQTGHPAAVAALRRARQRWADTLRPDVRDETSLHLVMLLSDGLYFNNALTASDQAPGLDGAPPTGAALDALIALVRRVTT</sequence>
<gene>
    <name evidence="6" type="ORF">K8F61_06530</name>
</gene>
<dbReference type="Gene3D" id="1.10.357.10">
    <property type="entry name" value="Tetracycline Repressor, domain 2"/>
    <property type="match status" value="1"/>
</dbReference>
<evidence type="ECO:0000313" key="7">
    <source>
        <dbReference type="Proteomes" id="UP001199642"/>
    </source>
</evidence>
<evidence type="ECO:0000259" key="5">
    <source>
        <dbReference type="PROSITE" id="PS50977"/>
    </source>
</evidence>
<proteinExistence type="predicted"/>
<name>A0ABY3RYG1_9MICO</name>
<evidence type="ECO:0000313" key="6">
    <source>
        <dbReference type="EMBL" id="UGS27821.1"/>
    </source>
</evidence>
<evidence type="ECO:0000256" key="1">
    <source>
        <dbReference type="ARBA" id="ARBA00023015"/>
    </source>
</evidence>
<dbReference type="RefSeq" id="WP_067245777.1">
    <property type="nucleotide sequence ID" value="NZ_CP082781.1"/>
</dbReference>
<evidence type="ECO:0000256" key="4">
    <source>
        <dbReference type="PROSITE-ProRule" id="PRU00335"/>
    </source>
</evidence>
<dbReference type="Pfam" id="PF17937">
    <property type="entry name" value="TetR_C_28"/>
    <property type="match status" value="1"/>
</dbReference>
<dbReference type="PANTHER" id="PTHR30055:SF234">
    <property type="entry name" value="HTH-TYPE TRANSCRIPTIONAL REGULATOR BETI"/>
    <property type="match status" value="1"/>
</dbReference>
<dbReference type="Pfam" id="PF00440">
    <property type="entry name" value="TetR_N"/>
    <property type="match status" value="1"/>
</dbReference>
<dbReference type="PROSITE" id="PS50977">
    <property type="entry name" value="HTH_TETR_2"/>
    <property type="match status" value="1"/>
</dbReference>
<reference evidence="6 7" key="1">
    <citation type="submission" date="2023-01" db="EMBL/GenBank/DDBJ databases">
        <title>Characterization of estradiol degrading bacteria Microbacterium sp. MZT7 and reveal degrading genes through genome analysis.</title>
        <authorList>
            <person name="Hao P."/>
            <person name="Gao Y."/>
        </authorList>
    </citation>
    <scope>NUCLEOTIDE SEQUENCE [LARGE SCALE GENOMIC DNA]</scope>
    <source>
        <strain evidence="6 7">MZT7</strain>
    </source>
</reference>
<evidence type="ECO:0000256" key="3">
    <source>
        <dbReference type="ARBA" id="ARBA00023163"/>
    </source>
</evidence>
<protein>
    <submittedName>
        <fullName evidence="6">TetR/AcrR family transcriptional regulator</fullName>
    </submittedName>
</protein>
<dbReference type="InterPro" id="IPR041479">
    <property type="entry name" value="TetR_CgmR_C"/>
</dbReference>
<feature type="DNA-binding region" description="H-T-H motif" evidence="4">
    <location>
        <begin position="28"/>
        <end position="47"/>
    </location>
</feature>
<dbReference type="InterPro" id="IPR009057">
    <property type="entry name" value="Homeodomain-like_sf"/>
</dbReference>
<dbReference type="InterPro" id="IPR050109">
    <property type="entry name" value="HTH-type_TetR-like_transc_reg"/>
</dbReference>
<keyword evidence="3" id="KW-0804">Transcription</keyword>
<keyword evidence="7" id="KW-1185">Reference proteome</keyword>
<feature type="domain" description="HTH tetR-type" evidence="5">
    <location>
        <begin position="5"/>
        <end position="65"/>
    </location>
</feature>
<dbReference type="InterPro" id="IPR001647">
    <property type="entry name" value="HTH_TetR"/>
</dbReference>
<evidence type="ECO:0000256" key="2">
    <source>
        <dbReference type="ARBA" id="ARBA00023125"/>
    </source>
</evidence>
<accession>A0ABY3RYG1</accession>
<dbReference type="PRINTS" id="PR00455">
    <property type="entry name" value="HTHTETR"/>
</dbReference>
<keyword evidence="1" id="KW-0805">Transcription regulation</keyword>
<keyword evidence="2 4" id="KW-0238">DNA-binding</keyword>
<dbReference type="PANTHER" id="PTHR30055">
    <property type="entry name" value="HTH-TYPE TRANSCRIPTIONAL REGULATOR RUTR"/>
    <property type="match status" value="1"/>
</dbReference>
<dbReference type="Proteomes" id="UP001199642">
    <property type="component" value="Chromosome"/>
</dbReference>